<dbReference type="InterPro" id="IPR042429">
    <property type="entry name" value="SFR1"/>
</dbReference>
<keyword evidence="13" id="KW-1185">Reference proteome</keyword>
<comment type="subcellular location">
    <subcellularLocation>
        <location evidence="1">Nucleus</location>
    </subcellularLocation>
</comment>
<dbReference type="EMBL" id="BMAT01002878">
    <property type="protein sequence ID" value="GFS16022.1"/>
    <property type="molecule type" value="Genomic_DNA"/>
</dbReference>
<feature type="compositionally biased region" description="Polar residues" evidence="11">
    <location>
        <begin position="48"/>
        <end position="62"/>
    </location>
</feature>
<evidence type="ECO:0000313" key="12">
    <source>
        <dbReference type="EMBL" id="GFS16022.1"/>
    </source>
</evidence>
<name>A0AAV4IZY3_9GAST</name>
<evidence type="ECO:0000256" key="3">
    <source>
        <dbReference type="ARBA" id="ARBA00014688"/>
    </source>
</evidence>
<dbReference type="Proteomes" id="UP000762676">
    <property type="component" value="Unassembled WGS sequence"/>
</dbReference>
<evidence type="ECO:0000256" key="8">
    <source>
        <dbReference type="ARBA" id="ARBA00023204"/>
    </source>
</evidence>
<keyword evidence="4" id="KW-0227">DNA damage</keyword>
<dbReference type="GO" id="GO:0000724">
    <property type="term" value="P:double-strand break repair via homologous recombination"/>
    <property type="evidence" value="ECO:0007669"/>
    <property type="project" value="InterPro"/>
</dbReference>
<dbReference type="Pfam" id="PF10376">
    <property type="entry name" value="Mei5"/>
    <property type="match status" value="1"/>
</dbReference>
<sequence length="318" mass="35854">MRQYFLGKRKRNRQYFAAMNSETTPTSSAKAPMSTSLKERLKRCGRYHSSSPATIPQQKHNLSSPLSRYDSSSSANLLPRRNPTKRKVDLCTDKDSSESEFLVTDIHNTLCSEKSLLPGKRKAAKGISELDYSVKMKTSSSGCNLELRDLNDSFTTCSQSQQSTCDSVYNDTVSNANSCIANCGKPLKHDSVYDRLEELPTIDNTSFNAAKEDVSGSTESDSVDMDCLISQQQQLDSDLKEKQELLRKLKMVKMYREKNDLTELQKLIDRWRSVSQAALSDLLDLHPEPRPQLGDLISHLQIDPGLVQFNAEDQDFHQ</sequence>
<organism evidence="12 13">
    <name type="scientific">Elysia marginata</name>
    <dbReference type="NCBI Taxonomy" id="1093978"/>
    <lineage>
        <taxon>Eukaryota</taxon>
        <taxon>Metazoa</taxon>
        <taxon>Spiralia</taxon>
        <taxon>Lophotrochozoa</taxon>
        <taxon>Mollusca</taxon>
        <taxon>Gastropoda</taxon>
        <taxon>Heterobranchia</taxon>
        <taxon>Euthyneura</taxon>
        <taxon>Panpulmonata</taxon>
        <taxon>Sacoglossa</taxon>
        <taxon>Placobranchoidea</taxon>
        <taxon>Plakobranchidae</taxon>
        <taxon>Elysia</taxon>
    </lineage>
</organism>
<keyword evidence="7" id="KW-0804">Transcription</keyword>
<evidence type="ECO:0000256" key="11">
    <source>
        <dbReference type="SAM" id="MobiDB-lite"/>
    </source>
</evidence>
<proteinExistence type="inferred from homology"/>
<gene>
    <name evidence="12" type="ORF">ElyMa_001462900</name>
</gene>
<evidence type="ECO:0000313" key="13">
    <source>
        <dbReference type="Proteomes" id="UP000762676"/>
    </source>
</evidence>
<dbReference type="GO" id="GO:0003713">
    <property type="term" value="F:transcription coactivator activity"/>
    <property type="evidence" value="ECO:0007669"/>
    <property type="project" value="InterPro"/>
</dbReference>
<keyword evidence="9" id="KW-0539">Nucleus</keyword>
<dbReference type="PANTHER" id="PTHR28643">
    <property type="entry name" value="SWI5-DEPENDENT RECOMBINATION DNA REPAIR PROTEIN 1 HOMOLOG"/>
    <property type="match status" value="1"/>
</dbReference>
<dbReference type="GO" id="GO:0032798">
    <property type="term" value="C:Swi5-Sfr1 complex"/>
    <property type="evidence" value="ECO:0007669"/>
    <property type="project" value="InterPro"/>
</dbReference>
<evidence type="ECO:0000256" key="4">
    <source>
        <dbReference type="ARBA" id="ARBA00022763"/>
    </source>
</evidence>
<evidence type="ECO:0000256" key="2">
    <source>
        <dbReference type="ARBA" id="ARBA00008729"/>
    </source>
</evidence>
<keyword evidence="5" id="KW-0805">Transcription regulation</keyword>
<comment type="similarity">
    <text evidence="2">Belongs to the SFR1/MEI5 family.</text>
</comment>
<evidence type="ECO:0000256" key="7">
    <source>
        <dbReference type="ARBA" id="ARBA00023163"/>
    </source>
</evidence>
<evidence type="ECO:0000256" key="9">
    <source>
        <dbReference type="ARBA" id="ARBA00023242"/>
    </source>
</evidence>
<protein>
    <recommendedName>
        <fullName evidence="3">Swi5-dependent recombination DNA repair protein 1 homolog</fullName>
    </recommendedName>
    <alternativeName>
        <fullName evidence="10">Meiosis protein 5 homolog</fullName>
    </alternativeName>
</protein>
<evidence type="ECO:0000256" key="1">
    <source>
        <dbReference type="ARBA" id="ARBA00004123"/>
    </source>
</evidence>
<dbReference type="AlphaFoldDB" id="A0AAV4IZY3"/>
<dbReference type="PANTHER" id="PTHR28643:SF1">
    <property type="entry name" value="SWI5-DEPENDENT RECOMBINATION DNA REPAIR PROTEIN 1 HOMOLOG"/>
    <property type="match status" value="1"/>
</dbReference>
<evidence type="ECO:0000256" key="10">
    <source>
        <dbReference type="ARBA" id="ARBA00033234"/>
    </source>
</evidence>
<evidence type="ECO:0000256" key="6">
    <source>
        <dbReference type="ARBA" id="ARBA00023054"/>
    </source>
</evidence>
<reference evidence="12 13" key="1">
    <citation type="journal article" date="2021" name="Elife">
        <title>Chloroplast acquisition without the gene transfer in kleptoplastic sea slugs, Plakobranchus ocellatus.</title>
        <authorList>
            <person name="Maeda T."/>
            <person name="Takahashi S."/>
            <person name="Yoshida T."/>
            <person name="Shimamura S."/>
            <person name="Takaki Y."/>
            <person name="Nagai Y."/>
            <person name="Toyoda A."/>
            <person name="Suzuki Y."/>
            <person name="Arimoto A."/>
            <person name="Ishii H."/>
            <person name="Satoh N."/>
            <person name="Nishiyama T."/>
            <person name="Hasebe M."/>
            <person name="Maruyama T."/>
            <person name="Minagawa J."/>
            <person name="Obokata J."/>
            <person name="Shigenobu S."/>
        </authorList>
    </citation>
    <scope>NUCLEOTIDE SEQUENCE [LARGE SCALE GENOMIC DNA]</scope>
</reference>
<keyword evidence="6" id="KW-0175">Coiled coil</keyword>
<evidence type="ECO:0000256" key="5">
    <source>
        <dbReference type="ARBA" id="ARBA00023015"/>
    </source>
</evidence>
<keyword evidence="8" id="KW-0234">DNA repair</keyword>
<dbReference type="InterPro" id="IPR018468">
    <property type="entry name" value="SFR1/Mei5"/>
</dbReference>
<comment type="caution">
    <text evidence="12">The sequence shown here is derived from an EMBL/GenBank/DDBJ whole genome shotgun (WGS) entry which is preliminary data.</text>
</comment>
<accession>A0AAV4IZY3</accession>
<dbReference type="Gene3D" id="6.10.140.1020">
    <property type="match status" value="1"/>
</dbReference>
<feature type="region of interest" description="Disordered" evidence="11">
    <location>
        <begin position="43"/>
        <end position="81"/>
    </location>
</feature>
<feature type="compositionally biased region" description="Low complexity" evidence="11">
    <location>
        <begin position="63"/>
        <end position="74"/>
    </location>
</feature>